<dbReference type="RefSeq" id="WP_382257479.1">
    <property type="nucleotide sequence ID" value="NZ_JBHTBX010000007.1"/>
</dbReference>
<dbReference type="Proteomes" id="UP001596495">
    <property type="component" value="Unassembled WGS sequence"/>
</dbReference>
<name>A0ABW2RAT3_9BURK</name>
<evidence type="ECO:0000313" key="3">
    <source>
        <dbReference type="EMBL" id="MFC7435187.1"/>
    </source>
</evidence>
<feature type="transmembrane region" description="Helical" evidence="1">
    <location>
        <begin position="150"/>
        <end position="168"/>
    </location>
</feature>
<evidence type="ECO:0000259" key="2">
    <source>
        <dbReference type="SMART" id="SM00014"/>
    </source>
</evidence>
<dbReference type="InterPro" id="IPR036938">
    <property type="entry name" value="PAP2/HPO_sf"/>
</dbReference>
<accession>A0ABW2RAT3</accession>
<dbReference type="InterPro" id="IPR000326">
    <property type="entry name" value="PAP2/HPO"/>
</dbReference>
<dbReference type="EMBL" id="JBHTBX010000007">
    <property type="protein sequence ID" value="MFC7435187.1"/>
    <property type="molecule type" value="Genomic_DNA"/>
</dbReference>
<feature type="transmembrane region" description="Helical" evidence="1">
    <location>
        <begin position="124"/>
        <end position="144"/>
    </location>
</feature>
<keyword evidence="4" id="KW-1185">Reference proteome</keyword>
<dbReference type="Pfam" id="PF01569">
    <property type="entry name" value="PAP2"/>
    <property type="match status" value="1"/>
</dbReference>
<evidence type="ECO:0000313" key="4">
    <source>
        <dbReference type="Proteomes" id="UP001596495"/>
    </source>
</evidence>
<proteinExistence type="predicted"/>
<keyword evidence="1" id="KW-1133">Transmembrane helix</keyword>
<evidence type="ECO:0000256" key="1">
    <source>
        <dbReference type="SAM" id="Phobius"/>
    </source>
</evidence>
<organism evidence="3 4">
    <name type="scientific">Hydrogenophaga bisanensis</name>
    <dbReference type="NCBI Taxonomy" id="439611"/>
    <lineage>
        <taxon>Bacteria</taxon>
        <taxon>Pseudomonadati</taxon>
        <taxon>Pseudomonadota</taxon>
        <taxon>Betaproteobacteria</taxon>
        <taxon>Burkholderiales</taxon>
        <taxon>Comamonadaceae</taxon>
        <taxon>Hydrogenophaga</taxon>
    </lineage>
</organism>
<gene>
    <name evidence="3" type="ORF">ACFQNJ_11790</name>
</gene>
<feature type="transmembrane region" description="Helical" evidence="1">
    <location>
        <begin position="55"/>
        <end position="74"/>
    </location>
</feature>
<dbReference type="SUPFAM" id="SSF48317">
    <property type="entry name" value="Acid phosphatase/Vanadium-dependent haloperoxidase"/>
    <property type="match status" value="1"/>
</dbReference>
<dbReference type="CDD" id="cd03385">
    <property type="entry name" value="PAP2_BcrC_like"/>
    <property type="match status" value="1"/>
</dbReference>
<comment type="caution">
    <text evidence="3">The sequence shown here is derived from an EMBL/GenBank/DDBJ whole genome shotgun (WGS) entry which is preliminary data.</text>
</comment>
<keyword evidence="1" id="KW-0472">Membrane</keyword>
<sequence length="180" mass="19819">MDDINAALLPLWNLSPAAPGWLVTLARLSSEYLSKIALAWVFALLVFGKPAWRRMAIQVLVAIAIVWLVARGIHETWPQPRPFMVGQGHQWIEHSPSPSFPSRHATIAMAFGVMALLTAPRRWVGVLCLVVALMVGWSRVALGVHFPMDIIAGALIATLVAVAVHLAWRVRERSGRLPTI</sequence>
<dbReference type="PANTHER" id="PTHR14969">
    <property type="entry name" value="SPHINGOSINE-1-PHOSPHATE PHOSPHOHYDROLASE"/>
    <property type="match status" value="1"/>
</dbReference>
<feature type="domain" description="Phosphatidic acid phosphatase type 2/haloperoxidase" evidence="2">
    <location>
        <begin position="57"/>
        <end position="165"/>
    </location>
</feature>
<reference evidence="4" key="1">
    <citation type="journal article" date="2019" name="Int. J. Syst. Evol. Microbiol.">
        <title>The Global Catalogue of Microorganisms (GCM) 10K type strain sequencing project: providing services to taxonomists for standard genome sequencing and annotation.</title>
        <authorList>
            <consortium name="The Broad Institute Genomics Platform"/>
            <consortium name="The Broad Institute Genome Sequencing Center for Infectious Disease"/>
            <person name="Wu L."/>
            <person name="Ma J."/>
        </authorList>
    </citation>
    <scope>NUCLEOTIDE SEQUENCE [LARGE SCALE GENOMIC DNA]</scope>
    <source>
        <strain evidence="4">CCUG 54518</strain>
    </source>
</reference>
<dbReference type="InterPro" id="IPR033879">
    <property type="entry name" value="UPP_Pase"/>
</dbReference>
<dbReference type="Gene3D" id="1.20.144.10">
    <property type="entry name" value="Phosphatidic acid phosphatase type 2/haloperoxidase"/>
    <property type="match status" value="1"/>
</dbReference>
<dbReference type="SMART" id="SM00014">
    <property type="entry name" value="acidPPc"/>
    <property type="match status" value="1"/>
</dbReference>
<protein>
    <submittedName>
        <fullName evidence="3">Undecaprenyl-diphosphatase</fullName>
    </submittedName>
</protein>
<keyword evidence="1" id="KW-0812">Transmembrane</keyword>
<dbReference type="PANTHER" id="PTHR14969:SF13">
    <property type="entry name" value="AT30094P"/>
    <property type="match status" value="1"/>
</dbReference>